<gene>
    <name evidence="2" type="ORF">BE08_17625</name>
</gene>
<dbReference type="SUPFAM" id="SSF54909">
    <property type="entry name" value="Dimeric alpha+beta barrel"/>
    <property type="match status" value="1"/>
</dbReference>
<dbReference type="InterPro" id="IPR011008">
    <property type="entry name" value="Dimeric_a/b-barrel"/>
</dbReference>
<comment type="caution">
    <text evidence="2">The sequence shown here is derived from an EMBL/GenBank/DDBJ whole genome shotgun (WGS) entry which is preliminary data.</text>
</comment>
<feature type="chain" id="PRO_5007566109" evidence="1">
    <location>
        <begin position="28"/>
        <end position="203"/>
    </location>
</feature>
<organism evidence="2 3">
    <name type="scientific">Sorangium cellulosum</name>
    <name type="common">Polyangium cellulosum</name>
    <dbReference type="NCBI Taxonomy" id="56"/>
    <lineage>
        <taxon>Bacteria</taxon>
        <taxon>Pseudomonadati</taxon>
        <taxon>Myxococcota</taxon>
        <taxon>Polyangia</taxon>
        <taxon>Polyangiales</taxon>
        <taxon>Polyangiaceae</taxon>
        <taxon>Sorangium</taxon>
    </lineage>
</organism>
<dbReference type="Proteomes" id="UP000075420">
    <property type="component" value="Unassembled WGS sequence"/>
</dbReference>
<reference evidence="2 3" key="1">
    <citation type="submission" date="2014-02" db="EMBL/GenBank/DDBJ databases">
        <title>The small core and large imbalanced accessory genome model reveals a collaborative survival strategy of Sorangium cellulosum strains in nature.</title>
        <authorList>
            <person name="Han K."/>
            <person name="Peng R."/>
            <person name="Blom J."/>
            <person name="Li Y.-Z."/>
        </authorList>
    </citation>
    <scope>NUCLEOTIDE SEQUENCE [LARGE SCALE GENOMIC DNA]</scope>
    <source>
        <strain evidence="2 3">So0157-25</strain>
    </source>
</reference>
<dbReference type="AlphaFoldDB" id="A0A150PQV8"/>
<evidence type="ECO:0000313" key="2">
    <source>
        <dbReference type="EMBL" id="KYF58050.1"/>
    </source>
</evidence>
<accession>A0A150PQV8</accession>
<evidence type="ECO:0000256" key="1">
    <source>
        <dbReference type="SAM" id="SignalP"/>
    </source>
</evidence>
<dbReference type="Gene3D" id="3.30.70.100">
    <property type="match status" value="1"/>
</dbReference>
<protein>
    <submittedName>
        <fullName evidence="2">Uncharacterized protein</fullName>
    </submittedName>
</protein>
<name>A0A150PQV8_SORCE</name>
<proteinExistence type="predicted"/>
<dbReference type="EMBL" id="JELY01000802">
    <property type="protein sequence ID" value="KYF58050.1"/>
    <property type="molecule type" value="Genomic_DNA"/>
</dbReference>
<sequence length="203" mass="21076">MTTRTLNPTLTASSATTARAIAATLLAALGVITSGCGSDAGPATPQDSTPECTGGVLEADLQAEPLSGPGVDPATGALRPAPEGSSYTISSTYGIPRPGDAVMQRYVQMFGAIQAQLASQRGLVAMQLAQSPSCGSGRTLAVWESTEAMYDFVMSPAHLEAMNAADELLQPNYAVTHWETARADEMTLEEGVRRIKTSEAAAR</sequence>
<feature type="signal peptide" evidence="1">
    <location>
        <begin position="1"/>
        <end position="27"/>
    </location>
</feature>
<evidence type="ECO:0000313" key="3">
    <source>
        <dbReference type="Proteomes" id="UP000075420"/>
    </source>
</evidence>
<keyword evidence="1" id="KW-0732">Signal</keyword>